<proteinExistence type="predicted"/>
<organism evidence="1 2">
    <name type="scientific">Streptomyces nymphaeiformis</name>
    <dbReference type="NCBI Taxonomy" id="2663842"/>
    <lineage>
        <taxon>Bacteria</taxon>
        <taxon>Bacillati</taxon>
        <taxon>Actinomycetota</taxon>
        <taxon>Actinomycetes</taxon>
        <taxon>Kitasatosporales</taxon>
        <taxon>Streptomycetaceae</taxon>
        <taxon>Streptomyces</taxon>
    </lineage>
</organism>
<dbReference type="RefSeq" id="WP_281402301.1">
    <property type="nucleotide sequence ID" value="NZ_JACHJY010000002.1"/>
</dbReference>
<sequence length="40" mass="4593">MLEPHRAPDPGLDRVLEDVRTSAYGTERRYGITLPARRAR</sequence>
<dbReference type="Proteomes" id="UP000582643">
    <property type="component" value="Unassembled WGS sequence"/>
</dbReference>
<accession>A0A7W7XAP1</accession>
<keyword evidence="2" id="KW-1185">Reference proteome</keyword>
<comment type="caution">
    <text evidence="1">The sequence shown here is derived from an EMBL/GenBank/DDBJ whole genome shotgun (WGS) entry which is preliminary data.</text>
</comment>
<name>A0A7W7XAP1_9ACTN</name>
<dbReference type="EMBL" id="JACHJY010000002">
    <property type="protein sequence ID" value="MBB4980343.1"/>
    <property type="molecule type" value="Genomic_DNA"/>
</dbReference>
<evidence type="ECO:0000313" key="1">
    <source>
        <dbReference type="EMBL" id="MBB4980343.1"/>
    </source>
</evidence>
<gene>
    <name evidence="1" type="ORF">GGE06_001251</name>
</gene>
<evidence type="ECO:0000313" key="2">
    <source>
        <dbReference type="Proteomes" id="UP000582643"/>
    </source>
</evidence>
<dbReference type="AlphaFoldDB" id="A0A7W7XAP1"/>
<reference evidence="1 2" key="1">
    <citation type="submission" date="2020-08" db="EMBL/GenBank/DDBJ databases">
        <title>Genomic Encyclopedia of Type Strains, Phase III (KMG-III): the genomes of soil and plant-associated and newly described type strains.</title>
        <authorList>
            <person name="Whitman W."/>
        </authorList>
    </citation>
    <scope>NUCLEOTIDE SEQUENCE [LARGE SCALE GENOMIC DNA]</scope>
    <source>
        <strain evidence="1 2">SFB5A</strain>
    </source>
</reference>
<protein>
    <submittedName>
        <fullName evidence="1">Uncharacterized protein</fullName>
    </submittedName>
</protein>